<dbReference type="GO" id="GO:0016491">
    <property type="term" value="F:oxidoreductase activity"/>
    <property type="evidence" value="ECO:0007669"/>
    <property type="project" value="InterPro"/>
</dbReference>
<gene>
    <name evidence="2" type="ORF">GALL_193130</name>
</gene>
<dbReference type="InterPro" id="IPR007029">
    <property type="entry name" value="YHS_dom"/>
</dbReference>
<protein>
    <submittedName>
        <fullName evidence="2">YHS domain protein</fullName>
    </submittedName>
</protein>
<sequence length="157" mass="17454">MYKLVKDPVCHMVVSEASFATQYEGIAYAFCSPQCKDRFLANPHLYIGLPGKKAVAQQGKVIIKQRCMILSAPPDSEQSELVKHALRAMMGVKDVCIEGTAIKLQYDLMQVTADQIAEKLALIGTELGDGWMEQLKLAFINYQEECEIGNLEVANKK</sequence>
<accession>A0A1J5S3D5</accession>
<dbReference type="AlphaFoldDB" id="A0A1J5S3D5"/>
<organism evidence="2">
    <name type="scientific">mine drainage metagenome</name>
    <dbReference type="NCBI Taxonomy" id="410659"/>
    <lineage>
        <taxon>unclassified sequences</taxon>
        <taxon>metagenomes</taxon>
        <taxon>ecological metagenomes</taxon>
    </lineage>
</organism>
<evidence type="ECO:0000259" key="1">
    <source>
        <dbReference type="Pfam" id="PF04945"/>
    </source>
</evidence>
<evidence type="ECO:0000313" key="2">
    <source>
        <dbReference type="EMBL" id="OIQ98655.1"/>
    </source>
</evidence>
<comment type="caution">
    <text evidence="2">The sequence shown here is derived from an EMBL/GenBank/DDBJ whole genome shotgun (WGS) entry which is preliminary data.</text>
</comment>
<proteinExistence type="predicted"/>
<dbReference type="EMBL" id="MLJW01000116">
    <property type="protein sequence ID" value="OIQ98655.1"/>
    <property type="molecule type" value="Genomic_DNA"/>
</dbReference>
<dbReference type="Gene3D" id="1.10.620.20">
    <property type="entry name" value="Ribonucleotide Reductase, subunit A"/>
    <property type="match status" value="1"/>
</dbReference>
<reference evidence="2" key="1">
    <citation type="submission" date="2016-10" db="EMBL/GenBank/DDBJ databases">
        <title>Sequence of Gallionella enrichment culture.</title>
        <authorList>
            <person name="Poehlein A."/>
            <person name="Muehling M."/>
            <person name="Daniel R."/>
        </authorList>
    </citation>
    <scope>NUCLEOTIDE SEQUENCE</scope>
</reference>
<feature type="domain" description="YHS" evidence="1">
    <location>
        <begin position="5"/>
        <end position="47"/>
    </location>
</feature>
<dbReference type="Pfam" id="PF04945">
    <property type="entry name" value="YHS"/>
    <property type="match status" value="1"/>
</dbReference>
<dbReference type="InterPro" id="IPR012348">
    <property type="entry name" value="RNR-like"/>
</dbReference>
<name>A0A1J5S3D5_9ZZZZ</name>